<evidence type="ECO:0000256" key="3">
    <source>
        <dbReference type="ARBA" id="ARBA00022741"/>
    </source>
</evidence>
<dbReference type="PROSITE" id="PS50968">
    <property type="entry name" value="BIOTINYL_LIPOYL"/>
    <property type="match status" value="1"/>
</dbReference>
<keyword evidence="5" id="KW-0092">Biotin</keyword>
<dbReference type="PROSITE" id="PS00866">
    <property type="entry name" value="CPSASE_1"/>
    <property type="match status" value="1"/>
</dbReference>
<dbReference type="EMBL" id="HBIO01013037">
    <property type="protein sequence ID" value="CAE0465309.1"/>
    <property type="molecule type" value="Transcribed_RNA"/>
</dbReference>
<dbReference type="InterPro" id="IPR050856">
    <property type="entry name" value="Biotin_carboxylase_complex"/>
</dbReference>
<dbReference type="FunFam" id="3.40.50.20:FF:000010">
    <property type="entry name" value="Propionyl-CoA carboxylase subunit alpha"/>
    <property type="match status" value="1"/>
</dbReference>
<dbReference type="InterPro" id="IPR016185">
    <property type="entry name" value="PreATP-grasp_dom_sf"/>
</dbReference>
<dbReference type="InterPro" id="IPR005482">
    <property type="entry name" value="Biotin_COase_C"/>
</dbReference>
<dbReference type="FunFam" id="3.30.470.20:FF:000028">
    <property type="entry name" value="Methylcrotonoyl-CoA carboxylase subunit alpha, mitochondrial"/>
    <property type="match status" value="1"/>
</dbReference>
<evidence type="ECO:0000259" key="7">
    <source>
        <dbReference type="PROSITE" id="PS50968"/>
    </source>
</evidence>
<dbReference type="Gene3D" id="2.40.50.100">
    <property type="match status" value="1"/>
</dbReference>
<dbReference type="PROSITE" id="PS50979">
    <property type="entry name" value="BC"/>
    <property type="match status" value="1"/>
</dbReference>
<dbReference type="InterPro" id="IPR011764">
    <property type="entry name" value="Biotin_carboxylation_dom"/>
</dbReference>
<sequence length="754" mass="81553">MHLSKQGRLMLRRARGQQVCRREGMSFPFSSSFSSSSSPTSRFQGTKKKLFEKILIANRGEIACRVIRTAKNLGIQTVALYSDVDGPQSLHAKMADEAVQIGSGPSPSESYLRGNEVLEIASMTGAQAIHPGYGFLSENSTFATNILNAGIVFVGPPPSAILAMGSKSHSKLIMEDAGVPTTPGYHGKNQDPDYLLHEAVEHVGFPLLIKATMGGGGKGMRLVHDEGEFLEALESCKRESINAFGDDNVILERYLVDPRHIEVQVIADTLGNAVYLHERDCSLQRRHQKIIEEAPASDLPAEMRAMLGEAAVKAAKAVDYVNAGTVEFLVDSKTNDFFFCEMNTRLQVEHPITEMITGVDLVDWQLRVASGEKLPIVDQSQIPCIGHAFEARIYAENPANDFLPATGQVWHHRPPTVANKGGGTVRVDTGIETGNQISVHYDPMISKLIVHGDDRKDALENLKHSLTNYQIAGVPSNIPFLLNCAAHPVFSQAGATNTGFLNDFADEVKIEPESASLGATEQAVCALVVSLAIENKVGINDIGEGKPSGPWSHLAGSWRAGKRHRRLLTSSEDGNKIVCTSNRDGTYDMTITTKTGDITLTVDGALDHNSNLQMTIDNVTKRSFTAAFNEDTVAGEINVNVWPVNGSCAFSMAFKHPLLHAHRKLDISQKSAVGSGSVKAPMPGKITKINFDEGDVVQKGDTLVVMEAMKMEHAVTANMPGVLSKLNCVVGDIVNDSHVLAVVSEDDEETEIAS</sequence>
<dbReference type="SMART" id="SM00878">
    <property type="entry name" value="Biotin_carb_C"/>
    <property type="match status" value="1"/>
</dbReference>
<dbReference type="GO" id="GO:0005524">
    <property type="term" value="F:ATP binding"/>
    <property type="evidence" value="ECO:0007669"/>
    <property type="project" value="UniProtKB-UniRule"/>
</dbReference>
<evidence type="ECO:0000256" key="6">
    <source>
        <dbReference type="PROSITE-ProRule" id="PRU00409"/>
    </source>
</evidence>
<dbReference type="Pfam" id="PF00289">
    <property type="entry name" value="Biotin_carb_N"/>
    <property type="match status" value="1"/>
</dbReference>
<dbReference type="AlphaFoldDB" id="A0A7S3Q4A1"/>
<name>A0A7S3Q4A1_9STRA</name>
<dbReference type="FunFam" id="3.30.1490.20:FF:000003">
    <property type="entry name" value="acetyl-CoA carboxylase isoform X1"/>
    <property type="match status" value="1"/>
</dbReference>
<dbReference type="GO" id="GO:0004485">
    <property type="term" value="F:methylcrotonoyl-CoA carboxylase activity"/>
    <property type="evidence" value="ECO:0007669"/>
    <property type="project" value="TreeGrafter"/>
</dbReference>
<dbReference type="SUPFAM" id="SSF51246">
    <property type="entry name" value="Rudiment single hybrid motif"/>
    <property type="match status" value="1"/>
</dbReference>
<dbReference type="SUPFAM" id="SSF52440">
    <property type="entry name" value="PreATP-grasp domain"/>
    <property type="match status" value="1"/>
</dbReference>
<comment type="cofactor">
    <cofactor evidence="1">
        <name>biotin</name>
        <dbReference type="ChEBI" id="CHEBI:57586"/>
    </cofactor>
</comment>
<dbReference type="InterPro" id="IPR001882">
    <property type="entry name" value="Biotin_BS"/>
</dbReference>
<dbReference type="Gene3D" id="3.30.470.20">
    <property type="entry name" value="ATP-grasp fold, B domain"/>
    <property type="match status" value="1"/>
</dbReference>
<dbReference type="CDD" id="cd06850">
    <property type="entry name" value="biotinyl_domain"/>
    <property type="match status" value="1"/>
</dbReference>
<dbReference type="GO" id="GO:0046872">
    <property type="term" value="F:metal ion binding"/>
    <property type="evidence" value="ECO:0007669"/>
    <property type="project" value="InterPro"/>
</dbReference>
<gene>
    <name evidence="10" type="ORF">CDEB00056_LOCUS10150</name>
</gene>
<dbReference type="SUPFAM" id="SSF56059">
    <property type="entry name" value="Glutathione synthetase ATP-binding domain-like"/>
    <property type="match status" value="1"/>
</dbReference>
<evidence type="ECO:0000259" key="9">
    <source>
        <dbReference type="PROSITE" id="PS50979"/>
    </source>
</evidence>
<dbReference type="PANTHER" id="PTHR18866">
    <property type="entry name" value="CARBOXYLASE:PYRUVATE/ACETYL-COA/PROPIONYL-COA CARBOXYLASE"/>
    <property type="match status" value="1"/>
</dbReference>
<dbReference type="InterPro" id="IPR005481">
    <property type="entry name" value="BC-like_N"/>
</dbReference>
<reference evidence="10" key="1">
    <citation type="submission" date="2021-01" db="EMBL/GenBank/DDBJ databases">
        <authorList>
            <person name="Corre E."/>
            <person name="Pelletier E."/>
            <person name="Niang G."/>
            <person name="Scheremetjew M."/>
            <person name="Finn R."/>
            <person name="Kale V."/>
            <person name="Holt S."/>
            <person name="Cochrane G."/>
            <person name="Meng A."/>
            <person name="Brown T."/>
            <person name="Cohen L."/>
        </authorList>
    </citation>
    <scope>NUCLEOTIDE SEQUENCE</scope>
    <source>
        <strain evidence="10">MM31A-1</strain>
    </source>
</reference>
<dbReference type="Pfam" id="PF02785">
    <property type="entry name" value="Biotin_carb_C"/>
    <property type="match status" value="1"/>
</dbReference>
<evidence type="ECO:0000259" key="8">
    <source>
        <dbReference type="PROSITE" id="PS50975"/>
    </source>
</evidence>
<dbReference type="InterPro" id="IPR011054">
    <property type="entry name" value="Rudment_hybrid_motif"/>
</dbReference>
<dbReference type="SUPFAM" id="SSF51230">
    <property type="entry name" value="Single hybrid motif"/>
    <property type="match status" value="1"/>
</dbReference>
<keyword evidence="2" id="KW-0436">Ligase</keyword>
<dbReference type="Pfam" id="PF00364">
    <property type="entry name" value="Biotin_lipoyl"/>
    <property type="match status" value="1"/>
</dbReference>
<dbReference type="Pfam" id="PF02786">
    <property type="entry name" value="CPSase_L_D2"/>
    <property type="match status" value="1"/>
</dbReference>
<dbReference type="PANTHER" id="PTHR18866:SF33">
    <property type="entry name" value="METHYLCROTONOYL-COA CARBOXYLASE SUBUNIT ALPHA, MITOCHONDRIAL-RELATED"/>
    <property type="match status" value="1"/>
</dbReference>
<feature type="domain" description="Lipoyl-binding" evidence="7">
    <location>
        <begin position="662"/>
        <end position="744"/>
    </location>
</feature>
<dbReference type="GO" id="GO:0005739">
    <property type="term" value="C:mitochondrion"/>
    <property type="evidence" value="ECO:0007669"/>
    <property type="project" value="TreeGrafter"/>
</dbReference>
<evidence type="ECO:0000256" key="5">
    <source>
        <dbReference type="ARBA" id="ARBA00023267"/>
    </source>
</evidence>
<evidence type="ECO:0000313" key="10">
    <source>
        <dbReference type="EMBL" id="CAE0465309.1"/>
    </source>
</evidence>
<protein>
    <submittedName>
        <fullName evidence="10">Uncharacterized protein</fullName>
    </submittedName>
</protein>
<dbReference type="InterPro" id="IPR005479">
    <property type="entry name" value="CPAse_ATP-bd"/>
</dbReference>
<dbReference type="InterPro" id="IPR011761">
    <property type="entry name" value="ATP-grasp"/>
</dbReference>
<evidence type="ECO:0000256" key="4">
    <source>
        <dbReference type="ARBA" id="ARBA00022840"/>
    </source>
</evidence>
<evidence type="ECO:0000256" key="2">
    <source>
        <dbReference type="ARBA" id="ARBA00022598"/>
    </source>
</evidence>
<dbReference type="PROSITE" id="PS50975">
    <property type="entry name" value="ATP_GRASP"/>
    <property type="match status" value="1"/>
</dbReference>
<accession>A0A7S3Q4A1</accession>
<evidence type="ECO:0000256" key="1">
    <source>
        <dbReference type="ARBA" id="ARBA00001953"/>
    </source>
</evidence>
<organism evidence="10">
    <name type="scientific">Chaetoceros debilis</name>
    <dbReference type="NCBI Taxonomy" id="122233"/>
    <lineage>
        <taxon>Eukaryota</taxon>
        <taxon>Sar</taxon>
        <taxon>Stramenopiles</taxon>
        <taxon>Ochrophyta</taxon>
        <taxon>Bacillariophyta</taxon>
        <taxon>Coscinodiscophyceae</taxon>
        <taxon>Chaetocerotophycidae</taxon>
        <taxon>Chaetocerotales</taxon>
        <taxon>Chaetocerotaceae</taxon>
        <taxon>Chaetoceros</taxon>
    </lineage>
</organism>
<proteinExistence type="predicted"/>
<keyword evidence="4 6" id="KW-0067">ATP-binding</keyword>
<dbReference type="PROSITE" id="PS00188">
    <property type="entry name" value="BIOTIN"/>
    <property type="match status" value="1"/>
</dbReference>
<keyword evidence="3 6" id="KW-0547">Nucleotide-binding</keyword>
<dbReference type="InterPro" id="IPR000089">
    <property type="entry name" value="Biotin_lipoyl"/>
</dbReference>
<feature type="domain" description="Biotin carboxylation" evidence="9">
    <location>
        <begin position="50"/>
        <end position="506"/>
    </location>
</feature>
<dbReference type="InterPro" id="IPR011053">
    <property type="entry name" value="Single_hybrid_motif"/>
</dbReference>
<feature type="domain" description="ATP-grasp" evidence="8">
    <location>
        <begin position="171"/>
        <end position="370"/>
    </location>
</feature>